<dbReference type="InterPro" id="IPR000719">
    <property type="entry name" value="Prot_kinase_dom"/>
</dbReference>
<gene>
    <name evidence="10" type="ORF">MNEG_4916</name>
</gene>
<feature type="binding site" evidence="6">
    <location>
        <position position="321"/>
    </location>
    <ligand>
        <name>ATP</name>
        <dbReference type="ChEBI" id="CHEBI:30616"/>
    </ligand>
</feature>
<keyword evidence="8" id="KW-0472">Membrane</keyword>
<dbReference type="OrthoDB" id="4062651at2759"/>
<dbReference type="KEGG" id="mng:MNEG_4916"/>
<dbReference type="InterPro" id="IPR001245">
    <property type="entry name" value="Ser-Thr/Tyr_kinase_cat_dom"/>
</dbReference>
<keyword evidence="3 6" id="KW-0547">Nucleotide-binding</keyword>
<dbReference type="AlphaFoldDB" id="A0A0D2MJ52"/>
<protein>
    <recommendedName>
        <fullName evidence="9">Protein kinase domain-containing protein</fullName>
    </recommendedName>
</protein>
<dbReference type="STRING" id="145388.A0A0D2MJ52"/>
<dbReference type="EMBL" id="KK100926">
    <property type="protein sequence ID" value="KIZ03040.1"/>
    <property type="molecule type" value="Genomic_DNA"/>
</dbReference>
<dbReference type="PROSITE" id="PS00107">
    <property type="entry name" value="PROTEIN_KINASE_ATP"/>
    <property type="match status" value="1"/>
</dbReference>
<proteinExistence type="predicted"/>
<keyword evidence="5 6" id="KW-0067">ATP-binding</keyword>
<evidence type="ECO:0000256" key="8">
    <source>
        <dbReference type="SAM" id="Phobius"/>
    </source>
</evidence>
<keyword evidence="8" id="KW-0812">Transmembrane</keyword>
<evidence type="ECO:0000256" key="4">
    <source>
        <dbReference type="ARBA" id="ARBA00022777"/>
    </source>
</evidence>
<feature type="domain" description="Protein kinase" evidence="9">
    <location>
        <begin position="294"/>
        <end position="547"/>
    </location>
</feature>
<keyword evidence="11" id="KW-1185">Reference proteome</keyword>
<name>A0A0D2MJ52_9CHLO</name>
<feature type="region of interest" description="Disordered" evidence="7">
    <location>
        <begin position="253"/>
        <end position="274"/>
    </location>
</feature>
<dbReference type="RefSeq" id="XP_013902059.1">
    <property type="nucleotide sequence ID" value="XM_014046605.1"/>
</dbReference>
<evidence type="ECO:0000259" key="9">
    <source>
        <dbReference type="PROSITE" id="PS50011"/>
    </source>
</evidence>
<organism evidence="10 11">
    <name type="scientific">Monoraphidium neglectum</name>
    <dbReference type="NCBI Taxonomy" id="145388"/>
    <lineage>
        <taxon>Eukaryota</taxon>
        <taxon>Viridiplantae</taxon>
        <taxon>Chlorophyta</taxon>
        <taxon>core chlorophytes</taxon>
        <taxon>Chlorophyceae</taxon>
        <taxon>CS clade</taxon>
        <taxon>Sphaeropleales</taxon>
        <taxon>Selenastraceae</taxon>
        <taxon>Monoraphidium</taxon>
    </lineage>
</organism>
<dbReference type="Gene3D" id="1.10.510.10">
    <property type="entry name" value="Transferase(Phosphotransferase) domain 1"/>
    <property type="match status" value="1"/>
</dbReference>
<keyword evidence="1" id="KW-0723">Serine/threonine-protein kinase</keyword>
<dbReference type="Proteomes" id="UP000054498">
    <property type="component" value="Unassembled WGS sequence"/>
</dbReference>
<dbReference type="PANTHER" id="PTHR44329:SF214">
    <property type="entry name" value="PROTEIN KINASE DOMAIN-CONTAINING PROTEIN"/>
    <property type="match status" value="1"/>
</dbReference>
<dbReference type="InterPro" id="IPR017441">
    <property type="entry name" value="Protein_kinase_ATP_BS"/>
</dbReference>
<dbReference type="Gene3D" id="3.30.200.20">
    <property type="entry name" value="Phosphorylase Kinase, domain 1"/>
    <property type="match status" value="1"/>
</dbReference>
<evidence type="ECO:0000256" key="2">
    <source>
        <dbReference type="ARBA" id="ARBA00022679"/>
    </source>
</evidence>
<dbReference type="PROSITE" id="PS50011">
    <property type="entry name" value="PROTEIN_KINASE_DOM"/>
    <property type="match status" value="1"/>
</dbReference>
<keyword evidence="2" id="KW-0808">Transferase</keyword>
<dbReference type="InterPro" id="IPR011009">
    <property type="entry name" value="Kinase-like_dom_sf"/>
</dbReference>
<dbReference type="InterPro" id="IPR008271">
    <property type="entry name" value="Ser/Thr_kinase_AS"/>
</dbReference>
<evidence type="ECO:0000256" key="1">
    <source>
        <dbReference type="ARBA" id="ARBA00022527"/>
    </source>
</evidence>
<dbReference type="GO" id="GO:0004674">
    <property type="term" value="F:protein serine/threonine kinase activity"/>
    <property type="evidence" value="ECO:0007669"/>
    <property type="project" value="UniProtKB-KW"/>
</dbReference>
<dbReference type="GO" id="GO:0005524">
    <property type="term" value="F:ATP binding"/>
    <property type="evidence" value="ECO:0007669"/>
    <property type="project" value="UniProtKB-UniRule"/>
</dbReference>
<evidence type="ECO:0000256" key="6">
    <source>
        <dbReference type="PROSITE-ProRule" id="PRU10141"/>
    </source>
</evidence>
<keyword evidence="8" id="KW-1133">Transmembrane helix</keyword>
<dbReference type="PROSITE" id="PS00108">
    <property type="entry name" value="PROTEIN_KINASE_ST"/>
    <property type="match status" value="1"/>
</dbReference>
<evidence type="ECO:0000256" key="3">
    <source>
        <dbReference type="ARBA" id="ARBA00022741"/>
    </source>
</evidence>
<keyword evidence="4" id="KW-0418">Kinase</keyword>
<feature type="transmembrane region" description="Helical" evidence="8">
    <location>
        <begin position="189"/>
        <end position="213"/>
    </location>
</feature>
<dbReference type="GeneID" id="25737793"/>
<accession>A0A0D2MJ52</accession>
<evidence type="ECO:0000256" key="5">
    <source>
        <dbReference type="ARBA" id="ARBA00022840"/>
    </source>
</evidence>
<evidence type="ECO:0000313" key="11">
    <source>
        <dbReference type="Proteomes" id="UP000054498"/>
    </source>
</evidence>
<dbReference type="PANTHER" id="PTHR44329">
    <property type="entry name" value="SERINE/THREONINE-PROTEIN KINASE TNNI3K-RELATED"/>
    <property type="match status" value="1"/>
</dbReference>
<evidence type="ECO:0000313" key="10">
    <source>
        <dbReference type="EMBL" id="KIZ03040.1"/>
    </source>
</evidence>
<sequence length="547" mass="56240">MLANNVTMSLDSCPPGSRVYVMTRDLVITTMPGVETAWFDCSFLPARAMLNRTLTFRGVGVVNCHTDAVLGYVELYSGGHLIFDSADIAAATGAAGTANGTICAWEAVLMRDVALMEPDVQKAEGAGDAPVTITYKDSVLLCSDPKMLMSGCRGDDKTCAAQAFALINPDRPYYEGLAAEAAARHERQLAAILGSVLGFLGLVALVLALLLIARHRRRAAWRRLAVGAGKGDVEEQAGKAAAGAAGGGGGGGGLAGAPSGTLTPQGSGASAGSARALVGRSASSTRPLLRPDGIQLGLLLGAGATGRVYAGRWKGGMVAVKVLTHSSLDEPMIDRELRLSMTFDHPNVTSALHYTKTKLAHPAGPAPNWVSLMEPAMAAVTAAGAASAPVGDASGGLAPPLSGQGGAAAGDGAAGAAARGGGAVAVFADLDLPHDLSVAEARRVDTETWIIMELMDQGTLAGAVHAGRLLRPVPHGADPAAPRQIEWRAVLLRARDAAAGLAYLHKRGVVHADVKADNILLKTDPDDPFMLRGKVADFGLSRWVRLA</sequence>
<dbReference type="Pfam" id="PF07714">
    <property type="entry name" value="PK_Tyr_Ser-Thr"/>
    <property type="match status" value="1"/>
</dbReference>
<dbReference type="SUPFAM" id="SSF56112">
    <property type="entry name" value="Protein kinase-like (PK-like)"/>
    <property type="match status" value="1"/>
</dbReference>
<dbReference type="InterPro" id="IPR051681">
    <property type="entry name" value="Ser/Thr_Kinases-Pseudokinases"/>
</dbReference>
<reference evidence="10 11" key="1">
    <citation type="journal article" date="2013" name="BMC Genomics">
        <title>Reconstruction of the lipid metabolism for the microalga Monoraphidium neglectum from its genome sequence reveals characteristics suitable for biofuel production.</title>
        <authorList>
            <person name="Bogen C."/>
            <person name="Al-Dilaimi A."/>
            <person name="Albersmeier A."/>
            <person name="Wichmann J."/>
            <person name="Grundmann M."/>
            <person name="Rupp O."/>
            <person name="Lauersen K.J."/>
            <person name="Blifernez-Klassen O."/>
            <person name="Kalinowski J."/>
            <person name="Goesmann A."/>
            <person name="Mussgnug J.H."/>
            <person name="Kruse O."/>
        </authorList>
    </citation>
    <scope>NUCLEOTIDE SEQUENCE [LARGE SCALE GENOMIC DNA]</scope>
    <source>
        <strain evidence="10 11">SAG 48.87</strain>
    </source>
</reference>
<evidence type="ECO:0000256" key="7">
    <source>
        <dbReference type="SAM" id="MobiDB-lite"/>
    </source>
</evidence>